<protein>
    <submittedName>
        <fullName evidence="1">Carbonic anhydrase or acetyltransferase, isoleucine patch superfamily</fullName>
    </submittedName>
</protein>
<organism evidence="1 2">
    <name type="scientific">Pseudovibrio ascidiaceicola</name>
    <dbReference type="NCBI Taxonomy" id="285279"/>
    <lineage>
        <taxon>Bacteria</taxon>
        <taxon>Pseudomonadati</taxon>
        <taxon>Pseudomonadota</taxon>
        <taxon>Alphaproteobacteria</taxon>
        <taxon>Hyphomicrobiales</taxon>
        <taxon>Stappiaceae</taxon>
        <taxon>Pseudovibrio</taxon>
    </lineage>
</organism>
<sequence>MPFYKLGDRSPNVPENGNYWVAPCASLIGHVQLDEEANIWFGAVLRGDNELIHIGARSNIQDGSVLHTDLGYPLVVGANCTVGHKAILHGCTVGEGSLIGMGATILNGAKIGKGCIIGANALVPEGKVIPDGSLVMGMPGKVVRELDNEAQAMLIRSADGYVMNAQRFKEQLVEL</sequence>
<dbReference type="InterPro" id="IPR011004">
    <property type="entry name" value="Trimer_LpxA-like_sf"/>
</dbReference>
<evidence type="ECO:0000313" key="2">
    <source>
        <dbReference type="Proteomes" id="UP000199598"/>
    </source>
</evidence>
<dbReference type="RefSeq" id="WP_093521405.1">
    <property type="nucleotide sequence ID" value="NZ_FOSK01000009.1"/>
</dbReference>
<keyword evidence="2" id="KW-1185">Reference proteome</keyword>
<dbReference type="SUPFAM" id="SSF51161">
    <property type="entry name" value="Trimeric LpxA-like enzymes"/>
    <property type="match status" value="1"/>
</dbReference>
<dbReference type="Pfam" id="PF00132">
    <property type="entry name" value="Hexapep"/>
    <property type="match status" value="1"/>
</dbReference>
<dbReference type="Gene3D" id="2.160.10.10">
    <property type="entry name" value="Hexapeptide repeat proteins"/>
    <property type="match status" value="1"/>
</dbReference>
<dbReference type="Proteomes" id="UP000199598">
    <property type="component" value="Unassembled WGS sequence"/>
</dbReference>
<dbReference type="PANTHER" id="PTHR13061:SF29">
    <property type="entry name" value="GAMMA CARBONIC ANHYDRASE-LIKE 1, MITOCHONDRIAL-RELATED"/>
    <property type="match status" value="1"/>
</dbReference>
<proteinExistence type="predicted"/>
<dbReference type="PANTHER" id="PTHR13061">
    <property type="entry name" value="DYNACTIN SUBUNIT P25"/>
    <property type="match status" value="1"/>
</dbReference>
<dbReference type="CDD" id="cd04645">
    <property type="entry name" value="LbH_gamma_CA_like"/>
    <property type="match status" value="1"/>
</dbReference>
<dbReference type="EMBL" id="FOSK01000009">
    <property type="protein sequence ID" value="SFK80737.1"/>
    <property type="molecule type" value="Genomic_DNA"/>
</dbReference>
<gene>
    <name evidence="1" type="ORF">SAMN04488518_109173</name>
</gene>
<name>A0A1I4CKB2_9HYPH</name>
<accession>A0A1I4CKB2</accession>
<reference evidence="1 2" key="1">
    <citation type="submission" date="2016-10" db="EMBL/GenBank/DDBJ databases">
        <authorList>
            <person name="Varghese N."/>
            <person name="Submissions S."/>
        </authorList>
    </citation>
    <scope>NUCLEOTIDE SEQUENCE [LARGE SCALE GENOMIC DNA]</scope>
    <source>
        <strain evidence="1 2">DSM 16392</strain>
    </source>
</reference>
<evidence type="ECO:0000313" key="1">
    <source>
        <dbReference type="EMBL" id="SFK80737.1"/>
    </source>
</evidence>
<dbReference type="InterPro" id="IPR001451">
    <property type="entry name" value="Hexapep"/>
</dbReference>
<dbReference type="InterPro" id="IPR050484">
    <property type="entry name" value="Transf_Hexapept/Carb_Anhydrase"/>
</dbReference>
<dbReference type="InterPro" id="IPR047324">
    <property type="entry name" value="LbH_gamma_CA-like"/>
</dbReference>
<comment type="caution">
    <text evidence="1">The sequence shown here is derived from an EMBL/GenBank/DDBJ whole genome shotgun (WGS) entry which is preliminary data.</text>
</comment>